<dbReference type="InterPro" id="IPR004358">
    <property type="entry name" value="Sig_transdc_His_kin-like_C"/>
</dbReference>
<feature type="compositionally biased region" description="Low complexity" evidence="3">
    <location>
        <begin position="26"/>
        <end position="44"/>
    </location>
</feature>
<dbReference type="InterPro" id="IPR058846">
    <property type="entry name" value="PAS-like"/>
</dbReference>
<dbReference type="InterPro" id="IPR011006">
    <property type="entry name" value="CheY-like_superfamily"/>
</dbReference>
<dbReference type="Gene3D" id="3.30.565.10">
    <property type="entry name" value="Histidine kinase-like ATPase, C-terminal domain"/>
    <property type="match status" value="1"/>
</dbReference>
<evidence type="ECO:0000313" key="7">
    <source>
        <dbReference type="EMBL" id="KAJ9149725.1"/>
    </source>
</evidence>
<feature type="compositionally biased region" description="Pro residues" evidence="3">
    <location>
        <begin position="45"/>
        <end position="57"/>
    </location>
</feature>
<dbReference type="Pfam" id="PF13426">
    <property type="entry name" value="PAS_9"/>
    <property type="match status" value="1"/>
</dbReference>
<organism evidence="7 8">
    <name type="scientific">Coniochaeta hoffmannii</name>
    <dbReference type="NCBI Taxonomy" id="91930"/>
    <lineage>
        <taxon>Eukaryota</taxon>
        <taxon>Fungi</taxon>
        <taxon>Dikarya</taxon>
        <taxon>Ascomycota</taxon>
        <taxon>Pezizomycotina</taxon>
        <taxon>Sordariomycetes</taxon>
        <taxon>Sordariomycetidae</taxon>
        <taxon>Coniochaetales</taxon>
        <taxon>Coniochaetaceae</taxon>
        <taxon>Coniochaeta</taxon>
    </lineage>
</organism>
<dbReference type="EMBL" id="JANBVN010000076">
    <property type="protein sequence ID" value="KAJ9149725.1"/>
    <property type="molecule type" value="Genomic_DNA"/>
</dbReference>
<dbReference type="GO" id="GO:0000155">
    <property type="term" value="F:phosphorelay sensor kinase activity"/>
    <property type="evidence" value="ECO:0007669"/>
    <property type="project" value="InterPro"/>
</dbReference>
<dbReference type="CDD" id="cd00130">
    <property type="entry name" value="PAS"/>
    <property type="match status" value="1"/>
</dbReference>
<dbReference type="CDD" id="cd16922">
    <property type="entry name" value="HATPase_EvgS-ArcB-TorS-like"/>
    <property type="match status" value="1"/>
</dbReference>
<dbReference type="InterPro" id="IPR005467">
    <property type="entry name" value="His_kinase_dom"/>
</dbReference>
<dbReference type="SUPFAM" id="SSF47384">
    <property type="entry name" value="Homodimeric domain of signal transducing histidine kinase"/>
    <property type="match status" value="1"/>
</dbReference>
<evidence type="ECO:0000313" key="8">
    <source>
        <dbReference type="Proteomes" id="UP001174691"/>
    </source>
</evidence>
<keyword evidence="7" id="KW-0808">Transferase</keyword>
<keyword evidence="7" id="KW-0418">Kinase</keyword>
<dbReference type="PANTHER" id="PTHR43719:SF30">
    <property type="entry name" value="TWO-COMPONENT SYSTEM RESPONSE REGULATOR"/>
    <property type="match status" value="1"/>
</dbReference>
<dbReference type="PANTHER" id="PTHR43719">
    <property type="entry name" value="TWO-COMPONENT HISTIDINE KINASE"/>
    <property type="match status" value="1"/>
</dbReference>
<dbReference type="InterPro" id="IPR000700">
    <property type="entry name" value="PAS-assoc_C"/>
</dbReference>
<feature type="region of interest" description="Disordered" evidence="3">
    <location>
        <begin position="110"/>
        <end position="165"/>
    </location>
</feature>
<dbReference type="SUPFAM" id="SSF52172">
    <property type="entry name" value="CheY-like"/>
    <property type="match status" value="1"/>
</dbReference>
<dbReference type="Gene3D" id="3.30.450.20">
    <property type="entry name" value="PAS domain"/>
    <property type="match status" value="2"/>
</dbReference>
<dbReference type="PRINTS" id="PR00344">
    <property type="entry name" value="BCTRLSENSOR"/>
</dbReference>
<dbReference type="InterPro" id="IPR000014">
    <property type="entry name" value="PAS"/>
</dbReference>
<feature type="compositionally biased region" description="Polar residues" evidence="3">
    <location>
        <begin position="110"/>
        <end position="135"/>
    </location>
</feature>
<dbReference type="InterPro" id="IPR003661">
    <property type="entry name" value="HisK_dim/P_dom"/>
</dbReference>
<dbReference type="InterPro" id="IPR036890">
    <property type="entry name" value="HATPase_C_sf"/>
</dbReference>
<evidence type="ECO:0000256" key="3">
    <source>
        <dbReference type="SAM" id="MobiDB-lite"/>
    </source>
</evidence>
<feature type="domain" description="PAC" evidence="6">
    <location>
        <begin position="952"/>
        <end position="1010"/>
    </location>
</feature>
<dbReference type="SMART" id="SM00388">
    <property type="entry name" value="HisKA"/>
    <property type="match status" value="1"/>
</dbReference>
<dbReference type="Gene3D" id="3.40.50.2300">
    <property type="match status" value="1"/>
</dbReference>
<dbReference type="CDD" id="cd00082">
    <property type="entry name" value="HisKA"/>
    <property type="match status" value="1"/>
</dbReference>
<dbReference type="InterPro" id="IPR036097">
    <property type="entry name" value="HisK_dim/P_sf"/>
</dbReference>
<accession>A0AA38RKD9</accession>
<dbReference type="PROSITE" id="PS50110">
    <property type="entry name" value="RESPONSE_REGULATORY"/>
    <property type="match status" value="1"/>
</dbReference>
<comment type="caution">
    <text evidence="7">The sequence shown here is derived from an EMBL/GenBank/DDBJ whole genome shotgun (WGS) entry which is preliminary data.</text>
</comment>
<feature type="compositionally biased region" description="Acidic residues" evidence="3">
    <location>
        <begin position="150"/>
        <end position="159"/>
    </location>
</feature>
<sequence length="1521" mass="167824">MPLEHQRSSSQPRQDNSYLSSRHQLTNPASPTTRTTTTTTTTTTTPPPPPHPKPSTPLPAALGPLAESVRQGTSSVPNDAATRVQQGVRDLTPEISRYGLTSTTLLRHQTTSRQQLISDQQLAPHQSPTTQSSDDPAQGRPPLQGKRPSEEEETVDGPDEGSPALKKARLIAPGRIDLDSLPSTPNSLIPHPDSAISPLFYSMSSKHPLGRPPSWSASEAVASMIGGDSHKTVTTVRLPKGQIVGSPARSASTPGSWASFEFAGTIRSSDNRPLTPALRLLQQVSVIELLEQDERPTFVIDLQNRANFEAGPLNIVFANAALRASGGVIGLILGDTADAGHTADFARFKAWTLSFINAKNESMDVCLPSLSYGGISWTCSTLRRRFRFVSGNKSAVSITPTSPSPITQASSVLDQRARGPIPAKPAEVPMERPASEIDYFVGVEHGSSSAGSSHARSHSEPRTKPDAVLDAILGFKHDYDAISTEPEEVQSFDWTRIPIDTPNIPTHVAFARSVDWGATALGPLEDWSSELRSMSNMIMGSPHPAAMYWGPEYVAIYNEAYIALAGQKHPQLMGMSYKDAWAELWPDVRPTFEAAWNSGQSTMKHDDRLYVYRHGYIEETYFNWAIIPLVGGDGSIVAIYNPAFENTRRRINERRMLALNEVGEKVSQARDVKGFWTQVREGLEDSEYDVPFALIYSVTDDMESEVSSMHSGSLANPPQITLEGSLGVPEGHPAAVTSMDLRLSDEGFAPYMRDVLAHPSTPVVLRTDDGTLPEELIEGLAWRGFGDACRTIVVFPVHPTTGDSVVGFIVLGVNPRRPYDEDYELFVNLLARQLATSLASVVLFEEEIKRGQKAARLAALDRQHLSQQLLQATQEAIESEYRFTRMAEFAPVGMFIANGQGVINYCNDTWWEISRHPKSTTSMDVWMQSIRDEDRPGVEEVWNKLVNERVSISHEFRFKNMRVAHDGHPIDTWVLMSAYPEKDDQGELKSIFGCMTDISQQKWAENFQKLRREEALELKRQQENFIDITSHEMRNPLSAVLQCADEITESIGRYRSSDHSAYVPKGLNMLLDSCVEASNTISLCANHQKRIVDDILTLSKLDSKLLLVTPVDVQPVVVVEKVLKIFEPELRTNDITGEFRIEQSYSALGLDWCKLDPSRLRQVLINLMTNAIKFTIGRETRSITISLGASKDVSKSGIMYFPRARDDQSDPTDDGEWGNGEKLSLMLAVSDTGPGLTTDEQKLLFQRFQQASPRTHVQYGGSGLGLFICRTLTELQGGQIGVKSEPGRGSTFNFYIRSRRSVNPQPQLGADTPTPKASPIRPDLRPSAARLQYSTQPVLPPPEPLLPGSTSPARQSEMRDADRPPPLDVLIVEDNVVNQRVLSRLLKVSGNNTHVANHGVEALEVLQRSRFWDSTDAEAAATPPGERINVSVILMDLEMPVMDGMTCAKRIRELEAQGTISRHIPIIAVTAYARPQQIANAKAVGIDDVVSKPFRIPELIPKIDELVAKYNTYPVPVKRGA</sequence>
<feature type="region of interest" description="Disordered" evidence="3">
    <location>
        <begin position="1299"/>
        <end position="1323"/>
    </location>
</feature>
<dbReference type="SUPFAM" id="SSF55874">
    <property type="entry name" value="ATPase domain of HSP90 chaperone/DNA topoisomerase II/histidine kinase"/>
    <property type="match status" value="1"/>
</dbReference>
<evidence type="ECO:0000256" key="1">
    <source>
        <dbReference type="ARBA" id="ARBA00022553"/>
    </source>
</evidence>
<dbReference type="SMART" id="SM00387">
    <property type="entry name" value="HATPase_c"/>
    <property type="match status" value="1"/>
</dbReference>
<dbReference type="InterPro" id="IPR001789">
    <property type="entry name" value="Sig_transdc_resp-reg_receiver"/>
</dbReference>
<feature type="region of interest" description="Disordered" evidence="3">
    <location>
        <begin position="1335"/>
        <end position="1364"/>
    </location>
</feature>
<dbReference type="PROSITE" id="PS50113">
    <property type="entry name" value="PAC"/>
    <property type="match status" value="1"/>
</dbReference>
<gene>
    <name evidence="7" type="ORF">NKR19_g5490</name>
</gene>
<dbReference type="Gene3D" id="1.10.287.130">
    <property type="match status" value="1"/>
</dbReference>
<evidence type="ECO:0000259" key="4">
    <source>
        <dbReference type="PROSITE" id="PS50109"/>
    </source>
</evidence>
<evidence type="ECO:0000256" key="2">
    <source>
        <dbReference type="PROSITE-ProRule" id="PRU00169"/>
    </source>
</evidence>
<protein>
    <submittedName>
        <fullName evidence="7">Histidine protein kinase NIK1</fullName>
    </submittedName>
</protein>
<feature type="compositionally biased region" description="Polar residues" evidence="3">
    <location>
        <begin position="8"/>
        <end position="25"/>
    </location>
</feature>
<keyword evidence="8" id="KW-1185">Reference proteome</keyword>
<proteinExistence type="predicted"/>
<dbReference type="InterPro" id="IPR050956">
    <property type="entry name" value="2C_system_His_kinase"/>
</dbReference>
<dbReference type="SUPFAM" id="SSF55785">
    <property type="entry name" value="PYP-like sensor domain (PAS domain)"/>
    <property type="match status" value="1"/>
</dbReference>
<dbReference type="NCBIfam" id="TIGR00229">
    <property type="entry name" value="sensory_box"/>
    <property type="match status" value="1"/>
</dbReference>
<dbReference type="Pfam" id="PF26131">
    <property type="entry name" value="PAS-like"/>
    <property type="match status" value="1"/>
</dbReference>
<evidence type="ECO:0000259" key="6">
    <source>
        <dbReference type="PROSITE" id="PS50113"/>
    </source>
</evidence>
<keyword evidence="1 2" id="KW-0597">Phosphoprotein</keyword>
<dbReference type="Proteomes" id="UP001174691">
    <property type="component" value="Unassembled WGS sequence"/>
</dbReference>
<feature type="modified residue" description="4-aspartylphosphate" evidence="2">
    <location>
        <position position="1436"/>
    </location>
</feature>
<dbReference type="SMART" id="SM00448">
    <property type="entry name" value="REC"/>
    <property type="match status" value="1"/>
</dbReference>
<dbReference type="Pfam" id="PF02518">
    <property type="entry name" value="HATPase_c"/>
    <property type="match status" value="1"/>
</dbReference>
<evidence type="ECO:0000259" key="5">
    <source>
        <dbReference type="PROSITE" id="PS50110"/>
    </source>
</evidence>
<name>A0AA38RKD9_9PEZI</name>
<feature type="region of interest" description="Disordered" evidence="3">
    <location>
        <begin position="1"/>
        <end position="96"/>
    </location>
</feature>
<dbReference type="InterPro" id="IPR003594">
    <property type="entry name" value="HATPase_dom"/>
</dbReference>
<reference evidence="7" key="1">
    <citation type="submission" date="2022-07" db="EMBL/GenBank/DDBJ databases">
        <title>Fungi with potential for degradation of polypropylene.</title>
        <authorList>
            <person name="Gostincar C."/>
        </authorList>
    </citation>
    <scope>NUCLEOTIDE SEQUENCE</scope>
    <source>
        <strain evidence="7">EXF-13287</strain>
    </source>
</reference>
<dbReference type="SUPFAM" id="SSF55781">
    <property type="entry name" value="GAF domain-like"/>
    <property type="match status" value="1"/>
</dbReference>
<dbReference type="PROSITE" id="PS50109">
    <property type="entry name" value="HIS_KIN"/>
    <property type="match status" value="1"/>
</dbReference>
<dbReference type="CDD" id="cd17546">
    <property type="entry name" value="REC_hyHK_CKI1_RcsC-like"/>
    <property type="match status" value="1"/>
</dbReference>
<dbReference type="Pfam" id="PF00072">
    <property type="entry name" value="Response_reg"/>
    <property type="match status" value="1"/>
</dbReference>
<dbReference type="InterPro" id="IPR035965">
    <property type="entry name" value="PAS-like_dom_sf"/>
</dbReference>
<feature type="domain" description="Histidine kinase" evidence="4">
    <location>
        <begin position="1028"/>
        <end position="1300"/>
    </location>
</feature>
<feature type="domain" description="Response regulatory" evidence="5">
    <location>
        <begin position="1368"/>
        <end position="1507"/>
    </location>
</feature>